<evidence type="ECO:0000313" key="4">
    <source>
        <dbReference type="EnsemblPlants" id="PNT64289"/>
    </source>
</evidence>
<evidence type="ECO:0000313" key="3">
    <source>
        <dbReference type="EMBL" id="PNT64289.1"/>
    </source>
</evidence>
<accession>A0A2K2CQJ3</accession>
<dbReference type="InterPro" id="IPR024752">
    <property type="entry name" value="Myb/SANT-like_dom"/>
</dbReference>
<reference evidence="3 4" key="1">
    <citation type="journal article" date="2010" name="Nature">
        <title>Genome sequencing and analysis of the model grass Brachypodium distachyon.</title>
        <authorList>
            <consortium name="International Brachypodium Initiative"/>
        </authorList>
    </citation>
    <scope>NUCLEOTIDE SEQUENCE [LARGE SCALE GENOMIC DNA]</scope>
    <source>
        <strain evidence="3 4">Bd21</strain>
    </source>
</reference>
<protein>
    <recommendedName>
        <fullName evidence="2">Myb/SANT-like domain-containing protein</fullName>
    </recommendedName>
</protein>
<reference evidence="3" key="2">
    <citation type="submission" date="2017-06" db="EMBL/GenBank/DDBJ databases">
        <title>WGS assembly of Brachypodium distachyon.</title>
        <authorList>
            <consortium name="The International Brachypodium Initiative"/>
            <person name="Lucas S."/>
            <person name="Harmon-Smith M."/>
            <person name="Lail K."/>
            <person name="Tice H."/>
            <person name="Grimwood J."/>
            <person name="Bruce D."/>
            <person name="Barry K."/>
            <person name="Shu S."/>
            <person name="Lindquist E."/>
            <person name="Wang M."/>
            <person name="Pitluck S."/>
            <person name="Vogel J.P."/>
            <person name="Garvin D.F."/>
            <person name="Mockler T.C."/>
            <person name="Schmutz J."/>
            <person name="Rokhsar D."/>
            <person name="Bevan M.W."/>
        </authorList>
    </citation>
    <scope>NUCLEOTIDE SEQUENCE</scope>
    <source>
        <strain evidence="3">Bd21</strain>
    </source>
</reference>
<evidence type="ECO:0000313" key="5">
    <source>
        <dbReference type="Proteomes" id="UP000008810"/>
    </source>
</evidence>
<sequence>MEPVKVEPVKAVWDAIAARIFCECATKQVQLGNRPTKFLSATGYKNLVADFNSQTGRNYERRQLKNRWDDLKAIYSAWVFYKIKATGLGWNEETQTIIADEEQWTELIKANVDGTTSVMPGVEEIAAIQVQEDVVDVDEEEAETPTVSPWLKKRPKRPSSAIPCSPSNPKKANMSNEFQRFVDHVVTESSSNSTTTEAKEIAAIMEEFPKFGASELSDEHYIATKLFAKSTNRSFFLSMKTKEGKLYWLKRQYEDRKRN</sequence>
<dbReference type="AlphaFoldDB" id="A0A2K2CQJ3"/>
<dbReference type="InParanoid" id="A0A2K2CQJ3"/>
<dbReference type="EnsemblPlants" id="PNT64289">
    <property type="protein sequence ID" value="PNT64289"/>
    <property type="gene ID" value="BRADI_4g27181v3"/>
</dbReference>
<dbReference type="FunCoup" id="A0A2K2CQJ3">
    <property type="interactions" value="209"/>
</dbReference>
<dbReference type="EMBL" id="CM000883">
    <property type="protein sequence ID" value="PNT64289.1"/>
    <property type="molecule type" value="Genomic_DNA"/>
</dbReference>
<proteinExistence type="predicted"/>
<evidence type="ECO:0000259" key="2">
    <source>
        <dbReference type="Pfam" id="PF12776"/>
    </source>
</evidence>
<dbReference type="Pfam" id="PF12776">
    <property type="entry name" value="Myb_DNA-bind_3"/>
    <property type="match status" value="1"/>
</dbReference>
<feature type="region of interest" description="Disordered" evidence="1">
    <location>
        <begin position="140"/>
        <end position="173"/>
    </location>
</feature>
<dbReference type="OrthoDB" id="683117at2759"/>
<feature type="domain" description="Myb/SANT-like" evidence="2">
    <location>
        <begin position="13"/>
        <end position="106"/>
    </location>
</feature>
<dbReference type="PANTHER" id="PTHR47069">
    <property type="match status" value="1"/>
</dbReference>
<reference evidence="4" key="3">
    <citation type="submission" date="2018-08" db="UniProtKB">
        <authorList>
            <consortium name="EnsemblPlants"/>
        </authorList>
    </citation>
    <scope>IDENTIFICATION</scope>
    <source>
        <strain evidence="4">cv. Bd21</strain>
    </source>
</reference>
<organism evidence="3">
    <name type="scientific">Brachypodium distachyon</name>
    <name type="common">Purple false brome</name>
    <name type="synonym">Trachynia distachya</name>
    <dbReference type="NCBI Taxonomy" id="15368"/>
    <lineage>
        <taxon>Eukaryota</taxon>
        <taxon>Viridiplantae</taxon>
        <taxon>Streptophyta</taxon>
        <taxon>Embryophyta</taxon>
        <taxon>Tracheophyta</taxon>
        <taxon>Spermatophyta</taxon>
        <taxon>Magnoliopsida</taxon>
        <taxon>Liliopsida</taxon>
        <taxon>Poales</taxon>
        <taxon>Poaceae</taxon>
        <taxon>BOP clade</taxon>
        <taxon>Pooideae</taxon>
        <taxon>Stipodae</taxon>
        <taxon>Brachypodieae</taxon>
        <taxon>Brachypodium</taxon>
    </lineage>
</organism>
<dbReference type="Proteomes" id="UP000008810">
    <property type="component" value="Chromosome 4"/>
</dbReference>
<gene>
    <name evidence="3" type="ORF">BRADI_4g27181v3</name>
</gene>
<evidence type="ECO:0000256" key="1">
    <source>
        <dbReference type="SAM" id="MobiDB-lite"/>
    </source>
</evidence>
<name>A0A2K2CQJ3_BRADI</name>
<dbReference type="PANTHER" id="PTHR47069:SF11">
    <property type="entry name" value="OS04G0275550 PROTEIN"/>
    <property type="match status" value="1"/>
</dbReference>
<keyword evidence="5" id="KW-1185">Reference proteome</keyword>
<dbReference type="Gramene" id="PNT64289">
    <property type="protein sequence ID" value="PNT64289"/>
    <property type="gene ID" value="BRADI_4g27181v3"/>
</dbReference>
<dbReference type="STRING" id="15368.A0A2K2CQJ3"/>